<dbReference type="AlphaFoldDB" id="A0A2S0N7S9"/>
<dbReference type="OrthoDB" id="8480702at2"/>
<sequence length="162" mass="16840">MRALAKVFAATAVVLALAAPAMAQQACAPADLTRFTAEAMVSDADLRAEAEAALHGCASFALDQFRNVGEIEERVLVHVAALAGRTSYATYAADEIPQVSPALIALIGAAFRPLYPHLHALPEQENTAAMRTIVFHLLAQSGPLSTGSVARPAAPPATGTRP</sequence>
<dbReference type="EMBL" id="CP027668">
    <property type="protein sequence ID" value="AVO43991.1"/>
    <property type="molecule type" value="Genomic_DNA"/>
</dbReference>
<keyword evidence="1" id="KW-0732">Signal</keyword>
<evidence type="ECO:0000313" key="2">
    <source>
        <dbReference type="EMBL" id="AVO43991.1"/>
    </source>
</evidence>
<reference evidence="2 3" key="1">
    <citation type="submission" date="2018-03" db="EMBL/GenBank/DDBJ databases">
        <title>Genome sequencing of Phreatobacter sp.</title>
        <authorList>
            <person name="Kim S.-J."/>
            <person name="Heo J."/>
            <person name="Kwon S.-W."/>
        </authorList>
    </citation>
    <scope>NUCLEOTIDE SEQUENCE [LARGE SCALE GENOMIC DNA]</scope>
    <source>
        <strain evidence="2 3">S-12</strain>
    </source>
</reference>
<dbReference type="KEGG" id="phr:C6569_02315"/>
<feature type="chain" id="PRO_5015496754" evidence="1">
    <location>
        <begin position="24"/>
        <end position="162"/>
    </location>
</feature>
<proteinExistence type="predicted"/>
<gene>
    <name evidence="2" type="ORF">C6569_02315</name>
</gene>
<keyword evidence="3" id="KW-1185">Reference proteome</keyword>
<name>A0A2S0N7S9_9HYPH</name>
<protein>
    <submittedName>
        <fullName evidence="2">Uncharacterized protein</fullName>
    </submittedName>
</protein>
<evidence type="ECO:0000256" key="1">
    <source>
        <dbReference type="SAM" id="SignalP"/>
    </source>
</evidence>
<feature type="signal peptide" evidence="1">
    <location>
        <begin position="1"/>
        <end position="23"/>
    </location>
</feature>
<accession>A0A2S0N7S9</accession>
<dbReference type="RefSeq" id="WP_106747321.1">
    <property type="nucleotide sequence ID" value="NZ_CP027668.1"/>
</dbReference>
<dbReference type="Proteomes" id="UP000237889">
    <property type="component" value="Chromosome"/>
</dbReference>
<organism evidence="2 3">
    <name type="scientific">Phreatobacter cathodiphilus</name>
    <dbReference type="NCBI Taxonomy" id="1868589"/>
    <lineage>
        <taxon>Bacteria</taxon>
        <taxon>Pseudomonadati</taxon>
        <taxon>Pseudomonadota</taxon>
        <taxon>Alphaproteobacteria</taxon>
        <taxon>Hyphomicrobiales</taxon>
        <taxon>Phreatobacteraceae</taxon>
        <taxon>Phreatobacter</taxon>
    </lineage>
</organism>
<evidence type="ECO:0000313" key="3">
    <source>
        <dbReference type="Proteomes" id="UP000237889"/>
    </source>
</evidence>